<reference evidence="2" key="1">
    <citation type="submission" date="2017-02" db="UniProtKB">
        <authorList>
            <consortium name="WormBaseParasite"/>
        </authorList>
    </citation>
    <scope>IDENTIFICATION</scope>
</reference>
<feature type="compositionally biased region" description="Polar residues" evidence="1">
    <location>
        <begin position="42"/>
        <end position="51"/>
    </location>
</feature>
<organism evidence="2">
    <name type="scientific">Hymenolepis diminuta</name>
    <name type="common">Rat tapeworm</name>
    <dbReference type="NCBI Taxonomy" id="6216"/>
    <lineage>
        <taxon>Eukaryota</taxon>
        <taxon>Metazoa</taxon>
        <taxon>Spiralia</taxon>
        <taxon>Lophotrochozoa</taxon>
        <taxon>Platyhelminthes</taxon>
        <taxon>Cestoda</taxon>
        <taxon>Eucestoda</taxon>
        <taxon>Cyclophyllidea</taxon>
        <taxon>Hymenolepididae</taxon>
        <taxon>Hymenolepis</taxon>
    </lineage>
</organism>
<dbReference type="AlphaFoldDB" id="A0A0R3SJ45"/>
<feature type="compositionally biased region" description="Low complexity" evidence="1">
    <location>
        <begin position="12"/>
        <end position="23"/>
    </location>
</feature>
<evidence type="ECO:0000313" key="2">
    <source>
        <dbReference type="WBParaSite" id="HDID_0000496001-mRNA-1"/>
    </source>
</evidence>
<feature type="region of interest" description="Disordered" evidence="1">
    <location>
        <begin position="1"/>
        <end position="23"/>
    </location>
</feature>
<feature type="region of interest" description="Disordered" evidence="1">
    <location>
        <begin position="42"/>
        <end position="89"/>
    </location>
</feature>
<sequence>LSAFAMASGTVNGSNSSSGSANHNHNLEYLDMVNNIETVSISSQKKSSLVGSTPFDPKKSRVTVQRPGEQKAYQCGPNSRKNKKADSIRKSIANASCNVG</sequence>
<protein>
    <submittedName>
        <fullName evidence="2">G protein gamma domain-containing protein</fullName>
    </submittedName>
</protein>
<proteinExistence type="predicted"/>
<dbReference type="WBParaSite" id="HDID_0000496001-mRNA-1">
    <property type="protein sequence ID" value="HDID_0000496001-mRNA-1"/>
    <property type="gene ID" value="HDID_0000496001"/>
</dbReference>
<name>A0A0R3SJ45_HYMDI</name>
<evidence type="ECO:0000256" key="1">
    <source>
        <dbReference type="SAM" id="MobiDB-lite"/>
    </source>
</evidence>
<dbReference type="STRING" id="6216.A0A0R3SJ45"/>
<accession>A0A0R3SJ45</accession>